<evidence type="ECO:0000313" key="10">
    <source>
        <dbReference type="Proteomes" id="UP000316968"/>
    </source>
</evidence>
<feature type="domain" description="Glycosyl hydrolase family 31 C-terminal" evidence="8">
    <location>
        <begin position="586"/>
        <end position="672"/>
    </location>
</feature>
<evidence type="ECO:0000256" key="1">
    <source>
        <dbReference type="ARBA" id="ARBA00007806"/>
    </source>
</evidence>
<dbReference type="InterPro" id="IPR017853">
    <property type="entry name" value="GH"/>
</dbReference>
<dbReference type="InterPro" id="IPR048395">
    <property type="entry name" value="Glyco_hydro_31_C"/>
</dbReference>
<name>A0A4Y6UVN6_SACBS</name>
<dbReference type="InterPro" id="IPR033403">
    <property type="entry name" value="DUF5110"/>
</dbReference>
<evidence type="ECO:0000256" key="3">
    <source>
        <dbReference type="ARBA" id="ARBA00023295"/>
    </source>
</evidence>
<dbReference type="EMBL" id="CP041217">
    <property type="protein sequence ID" value="QDH21802.1"/>
    <property type="molecule type" value="Genomic_DNA"/>
</dbReference>
<dbReference type="Pfam" id="PF01055">
    <property type="entry name" value="Glyco_hydro_31_2nd"/>
    <property type="match status" value="1"/>
</dbReference>
<dbReference type="SUPFAM" id="SSF51011">
    <property type="entry name" value="Glycosyl hydrolase domain"/>
    <property type="match status" value="1"/>
</dbReference>
<reference evidence="9 10" key="1">
    <citation type="submission" date="2019-06" db="EMBL/GenBank/DDBJ databases">
        <title>Saccharibacillus brassicae sp. nov., an endophytic bacterium isolated from Chinese cabbage seeds (Brassica pekinensis).</title>
        <authorList>
            <person name="Jiang L."/>
            <person name="Lee J."/>
            <person name="Kim S.W."/>
        </authorList>
    </citation>
    <scope>NUCLEOTIDE SEQUENCE [LARGE SCALE GENOMIC DNA]</scope>
    <source>
        <strain evidence="10">KCTC 43072 / ATSA2</strain>
    </source>
</reference>
<dbReference type="InterPro" id="IPR030458">
    <property type="entry name" value="Glyco_hydro_31_AS"/>
</dbReference>
<dbReference type="SUPFAM" id="SSF74650">
    <property type="entry name" value="Galactose mutarotase-like"/>
    <property type="match status" value="1"/>
</dbReference>
<dbReference type="KEGG" id="saca:FFV09_13675"/>
<dbReference type="InterPro" id="IPR013780">
    <property type="entry name" value="Glyco_hydro_b"/>
</dbReference>
<proteinExistence type="inferred from homology"/>
<dbReference type="Pfam" id="PF13802">
    <property type="entry name" value="Gal_mutarotas_2"/>
    <property type="match status" value="1"/>
</dbReference>
<dbReference type="OrthoDB" id="176168at2"/>
<sequence length="813" mass="91867">MDTSEAIHPDRVGPMIIQEAWGTIGKALALDHMNGVYVCRGERASLAFVFLGEDLFRMKLFMGREPDLSTTIAVLPRESRPLEAEIEETERVWKLSAGHLVLEIEKQSCAVSVFDLEERLIARQNNISWNPRGAIHSVYDMPGDSHFYGLGEKASFLDKRGERYTMWNTDVYAPHMPEIEALYESIPLLVHLHGQCSYGIFLDNPGRTDFDMRSHGIAYTIGCSTGDYDIYFVYGPELKSVVRGYTELTGRIALPPKWALGYHQSRYSYMDQNEVLHLARTFREKEIPCDVIYLDIHYMDEYRVFTFDPVRFPDPEAMMAELKQLGIRIVPIVDPGVKKDPKYSVYREGVEQGHFSRKLEGDIFFGDVWPGTSAFADFTNDTASEWWGNLHKYYTDLGIPGIWNDMNEPAVFNASKTMDLDVMHGNNGNPKTHEELHNLYGLLMSKATYEGLKRNMDGQRPFVLTRAGYSGIQRYAAVWTGDNRSFWEHMALAMPMVLNMGLSGLAFAGPDIGGFAHHASAELLVRWTQMGVLFPYCRNHSSIGTLRQEPWSFGPEIEGILREYIGLRYRWMPHLYNLFHEASETGLPPMRPLLLEYQNDPHVTNLCDQFLVGSDVLAAPIYRPDTEHRAVYLPEGDWFDYWTGEKLAGGRHILAHAPLSVMPLYVKAGAVIAEGEPKLYADDRTDETLTLRVYGASAEEGFKASYSLYEDDGSSFDYASGVSSLIEFELRGEAGGLELSYRYERRGYAANRNLLRFALVCTAFKPSSVEGLGEITAEDAEHGREGWYVDAQTGGLMLQVQDTSQGAVFKLCG</sequence>
<protein>
    <submittedName>
        <fullName evidence="9">Glycoside hydrolase family 31 protein</fullName>
    </submittedName>
</protein>
<dbReference type="PROSITE" id="PS00129">
    <property type="entry name" value="GLYCOSYL_HYDROL_F31_1"/>
    <property type="match status" value="1"/>
</dbReference>
<dbReference type="GO" id="GO:0005975">
    <property type="term" value="P:carbohydrate metabolic process"/>
    <property type="evidence" value="ECO:0007669"/>
    <property type="project" value="InterPro"/>
</dbReference>
<dbReference type="Proteomes" id="UP000316968">
    <property type="component" value="Chromosome"/>
</dbReference>
<dbReference type="PANTHER" id="PTHR22762:SF166">
    <property type="entry name" value="ALPHA-GLUCOSIDASE"/>
    <property type="match status" value="1"/>
</dbReference>
<organism evidence="9 10">
    <name type="scientific">Saccharibacillus brassicae</name>
    <dbReference type="NCBI Taxonomy" id="2583377"/>
    <lineage>
        <taxon>Bacteria</taxon>
        <taxon>Bacillati</taxon>
        <taxon>Bacillota</taxon>
        <taxon>Bacilli</taxon>
        <taxon>Bacillales</taxon>
        <taxon>Paenibacillaceae</taxon>
        <taxon>Saccharibacillus</taxon>
    </lineage>
</organism>
<dbReference type="GO" id="GO:0004553">
    <property type="term" value="F:hydrolase activity, hydrolyzing O-glycosyl compounds"/>
    <property type="evidence" value="ECO:0007669"/>
    <property type="project" value="InterPro"/>
</dbReference>
<keyword evidence="2 4" id="KW-0378">Hydrolase</keyword>
<feature type="domain" description="Glycoside hydrolase family 31 TIM barrel" evidence="5">
    <location>
        <begin position="253"/>
        <end position="578"/>
    </location>
</feature>
<dbReference type="Pfam" id="PF17137">
    <property type="entry name" value="DUF5110"/>
    <property type="match status" value="1"/>
</dbReference>
<dbReference type="InterPro" id="IPR000322">
    <property type="entry name" value="Glyco_hydro_31_TIM"/>
</dbReference>
<evidence type="ECO:0000259" key="8">
    <source>
        <dbReference type="Pfam" id="PF21365"/>
    </source>
</evidence>
<dbReference type="Gene3D" id="2.60.40.1180">
    <property type="entry name" value="Golgi alpha-mannosidase II"/>
    <property type="match status" value="2"/>
</dbReference>
<dbReference type="Gene3D" id="2.60.40.1760">
    <property type="entry name" value="glycosyl hydrolase (family 31)"/>
    <property type="match status" value="1"/>
</dbReference>
<evidence type="ECO:0000259" key="5">
    <source>
        <dbReference type="Pfam" id="PF01055"/>
    </source>
</evidence>
<dbReference type="Gene3D" id="3.20.20.80">
    <property type="entry name" value="Glycosidases"/>
    <property type="match status" value="2"/>
</dbReference>
<evidence type="ECO:0000313" key="9">
    <source>
        <dbReference type="EMBL" id="QDH21802.1"/>
    </source>
</evidence>
<dbReference type="PANTHER" id="PTHR22762">
    <property type="entry name" value="ALPHA-GLUCOSIDASE"/>
    <property type="match status" value="1"/>
</dbReference>
<comment type="similarity">
    <text evidence="1 4">Belongs to the glycosyl hydrolase 31 family.</text>
</comment>
<feature type="domain" description="DUF5110" evidence="7">
    <location>
        <begin position="688"/>
        <end position="749"/>
    </location>
</feature>
<feature type="domain" description="Glycoside hydrolase family 31 N-terminal" evidence="6">
    <location>
        <begin position="48"/>
        <end position="211"/>
    </location>
</feature>
<dbReference type="CDD" id="cd06604">
    <property type="entry name" value="GH31_glucosidase_II_MalA"/>
    <property type="match status" value="1"/>
</dbReference>
<dbReference type="CDD" id="cd14752">
    <property type="entry name" value="GH31_N"/>
    <property type="match status" value="1"/>
</dbReference>
<dbReference type="RefSeq" id="WP_141448346.1">
    <property type="nucleotide sequence ID" value="NZ_CP041217.1"/>
</dbReference>
<accession>A0A4Y6UVN6</accession>
<evidence type="ECO:0000256" key="2">
    <source>
        <dbReference type="ARBA" id="ARBA00022801"/>
    </source>
</evidence>
<dbReference type="Pfam" id="PF21365">
    <property type="entry name" value="Glyco_hydro_31_3rd"/>
    <property type="match status" value="1"/>
</dbReference>
<dbReference type="AlphaFoldDB" id="A0A4Y6UVN6"/>
<keyword evidence="3 4" id="KW-0326">Glycosidase</keyword>
<dbReference type="InterPro" id="IPR025887">
    <property type="entry name" value="Glyco_hydro_31_N_dom"/>
</dbReference>
<dbReference type="SUPFAM" id="SSF51445">
    <property type="entry name" value="(Trans)glycosidases"/>
    <property type="match status" value="1"/>
</dbReference>
<evidence type="ECO:0000259" key="6">
    <source>
        <dbReference type="Pfam" id="PF13802"/>
    </source>
</evidence>
<dbReference type="InterPro" id="IPR011013">
    <property type="entry name" value="Gal_mutarotase_sf_dom"/>
</dbReference>
<dbReference type="GO" id="GO:0030246">
    <property type="term" value="F:carbohydrate binding"/>
    <property type="evidence" value="ECO:0007669"/>
    <property type="project" value="InterPro"/>
</dbReference>
<evidence type="ECO:0000259" key="7">
    <source>
        <dbReference type="Pfam" id="PF17137"/>
    </source>
</evidence>
<evidence type="ECO:0000256" key="4">
    <source>
        <dbReference type="RuleBase" id="RU361185"/>
    </source>
</evidence>
<keyword evidence="10" id="KW-1185">Reference proteome</keyword>
<gene>
    <name evidence="9" type="ORF">FFV09_13675</name>
</gene>